<reference evidence="7" key="1">
    <citation type="journal article" date="2019" name="Int. J. Syst. Evol. Microbiol.">
        <title>The Global Catalogue of Microorganisms (GCM) 10K type strain sequencing project: providing services to taxonomists for standard genome sequencing and annotation.</title>
        <authorList>
            <consortium name="The Broad Institute Genomics Platform"/>
            <consortium name="The Broad Institute Genome Sequencing Center for Infectious Disease"/>
            <person name="Wu L."/>
            <person name="Ma J."/>
        </authorList>
    </citation>
    <scope>NUCLEOTIDE SEQUENCE [LARGE SCALE GENOMIC DNA]</scope>
    <source>
        <strain evidence="7">NBRC 108728</strain>
    </source>
</reference>
<evidence type="ECO:0000313" key="6">
    <source>
        <dbReference type="EMBL" id="BDZ51626.1"/>
    </source>
</evidence>
<evidence type="ECO:0000256" key="1">
    <source>
        <dbReference type="ARBA" id="ARBA00010928"/>
    </source>
</evidence>
<evidence type="ECO:0008006" key="8">
    <source>
        <dbReference type="Google" id="ProtNLM"/>
    </source>
</evidence>
<dbReference type="EMBL" id="AP027732">
    <property type="protein sequence ID" value="BDZ51626.1"/>
    <property type="molecule type" value="Genomic_DNA"/>
</dbReference>
<dbReference type="InterPro" id="IPR000683">
    <property type="entry name" value="Gfo/Idh/MocA-like_OxRdtase_N"/>
</dbReference>
<comment type="similarity">
    <text evidence="1">Belongs to the Gfo/Idh/MocA family.</text>
</comment>
<gene>
    <name evidence="6" type="ORF">GCM10025867_38670</name>
</gene>
<evidence type="ECO:0000259" key="5">
    <source>
        <dbReference type="Pfam" id="PF22725"/>
    </source>
</evidence>
<feature type="domain" description="Gfo/Idh/MocA-like oxidoreductase N-terminal" evidence="4">
    <location>
        <begin position="3"/>
        <end position="117"/>
    </location>
</feature>
<evidence type="ECO:0000256" key="2">
    <source>
        <dbReference type="ARBA" id="ARBA00023002"/>
    </source>
</evidence>
<protein>
    <recommendedName>
        <fullName evidence="8">Gfo/Idh/MocA family oxidoreductase</fullName>
    </recommendedName>
</protein>
<dbReference type="RefSeq" id="WP_350271587.1">
    <property type="nucleotide sequence ID" value="NZ_AP027732.1"/>
</dbReference>
<evidence type="ECO:0000256" key="3">
    <source>
        <dbReference type="ARBA" id="ARBA00023027"/>
    </source>
</evidence>
<dbReference type="Pfam" id="PF22725">
    <property type="entry name" value="GFO_IDH_MocA_C3"/>
    <property type="match status" value="1"/>
</dbReference>
<organism evidence="6 7">
    <name type="scientific">Frondihabitans sucicola</name>
    <dbReference type="NCBI Taxonomy" id="1268041"/>
    <lineage>
        <taxon>Bacteria</taxon>
        <taxon>Bacillati</taxon>
        <taxon>Actinomycetota</taxon>
        <taxon>Actinomycetes</taxon>
        <taxon>Micrococcales</taxon>
        <taxon>Microbacteriaceae</taxon>
        <taxon>Frondihabitans</taxon>
    </lineage>
</organism>
<name>A0ABM8GT38_9MICO</name>
<keyword evidence="2" id="KW-0560">Oxidoreductase</keyword>
<dbReference type="InterPro" id="IPR055170">
    <property type="entry name" value="GFO_IDH_MocA-like_dom"/>
</dbReference>
<dbReference type="InterPro" id="IPR036291">
    <property type="entry name" value="NAD(P)-bd_dom_sf"/>
</dbReference>
<dbReference type="Pfam" id="PF01408">
    <property type="entry name" value="GFO_IDH_MocA"/>
    <property type="match status" value="1"/>
</dbReference>
<sequence>MSLRWGILGTGGIAATFVGDLQGAGFTVSAVGARKTETSREFADRFGIAVAHGSYAELVADPGVDVVYVATPHVFHREQALLAIAAGKHVLVEKPFTVNADEAREIFTAAERAGVVALEAMWTRFLPQNQRLREILRSGLIGERRLFTGTHAQSLPTDPRHRINDPALGGGALLDLGVYPVAFALDVLGTPTGVQASAVLSDQGVDARVAAVLEHEGVHAR</sequence>
<dbReference type="InterPro" id="IPR050984">
    <property type="entry name" value="Gfo/Idh/MocA_domain"/>
</dbReference>
<accession>A0ABM8GT38</accession>
<dbReference type="Gene3D" id="3.40.50.720">
    <property type="entry name" value="NAD(P)-binding Rossmann-like Domain"/>
    <property type="match status" value="1"/>
</dbReference>
<evidence type="ECO:0000313" key="7">
    <source>
        <dbReference type="Proteomes" id="UP001321486"/>
    </source>
</evidence>
<dbReference type="Gene3D" id="3.30.360.10">
    <property type="entry name" value="Dihydrodipicolinate Reductase, domain 2"/>
    <property type="match status" value="1"/>
</dbReference>
<dbReference type="PANTHER" id="PTHR22604">
    <property type="entry name" value="OXIDOREDUCTASES"/>
    <property type="match status" value="1"/>
</dbReference>
<dbReference type="PANTHER" id="PTHR22604:SF105">
    <property type="entry name" value="TRANS-1,2-DIHYDROBENZENE-1,2-DIOL DEHYDROGENASE"/>
    <property type="match status" value="1"/>
</dbReference>
<dbReference type="Proteomes" id="UP001321486">
    <property type="component" value="Chromosome"/>
</dbReference>
<keyword evidence="7" id="KW-1185">Reference proteome</keyword>
<keyword evidence="3" id="KW-0520">NAD</keyword>
<evidence type="ECO:0000259" key="4">
    <source>
        <dbReference type="Pfam" id="PF01408"/>
    </source>
</evidence>
<feature type="domain" description="GFO/IDH/MocA-like oxidoreductase" evidence="5">
    <location>
        <begin position="130"/>
        <end position="220"/>
    </location>
</feature>
<dbReference type="SUPFAM" id="SSF55347">
    <property type="entry name" value="Glyceraldehyde-3-phosphate dehydrogenase-like, C-terminal domain"/>
    <property type="match status" value="1"/>
</dbReference>
<dbReference type="SUPFAM" id="SSF51735">
    <property type="entry name" value="NAD(P)-binding Rossmann-fold domains"/>
    <property type="match status" value="1"/>
</dbReference>
<proteinExistence type="inferred from homology"/>